<dbReference type="GO" id="GO:0030170">
    <property type="term" value="F:pyridoxal phosphate binding"/>
    <property type="evidence" value="ECO:0007669"/>
    <property type="project" value="InterPro"/>
</dbReference>
<reference evidence="7" key="1">
    <citation type="submission" date="2016-10" db="EMBL/GenBank/DDBJ databases">
        <authorList>
            <person name="Varghese N."/>
            <person name="Submissions S."/>
        </authorList>
    </citation>
    <scope>NUCLEOTIDE SEQUENCE [LARGE SCALE GENOMIC DNA]</scope>
    <source>
        <strain evidence="7">DSM 19482</strain>
    </source>
</reference>
<dbReference type="AlphaFoldDB" id="A0A1U7PT08"/>
<dbReference type="InterPro" id="IPR015421">
    <property type="entry name" value="PyrdxlP-dep_Trfase_major"/>
</dbReference>
<dbReference type="Gene3D" id="3.40.640.10">
    <property type="entry name" value="Type I PLP-dependent aspartate aminotransferase-like (Major domain)"/>
    <property type="match status" value="1"/>
</dbReference>
<evidence type="ECO:0000313" key="6">
    <source>
        <dbReference type="EMBL" id="SIT95664.1"/>
    </source>
</evidence>
<protein>
    <submittedName>
        <fullName evidence="6">Acetylornithine aminotransferase</fullName>
    </submittedName>
</protein>
<proteinExistence type="inferred from homology"/>
<dbReference type="EMBL" id="FTPU01000002">
    <property type="protein sequence ID" value="SIT95664.1"/>
    <property type="molecule type" value="Genomic_DNA"/>
</dbReference>
<dbReference type="RefSeq" id="WP_076781749.1">
    <property type="nucleotide sequence ID" value="NZ_FTPU01000002.1"/>
</dbReference>
<dbReference type="FunFam" id="3.40.640.10:FF:000100">
    <property type="entry name" value="Putative acetylornithine aminotransferase"/>
    <property type="match status" value="1"/>
</dbReference>
<dbReference type="OrthoDB" id="9801052at2"/>
<dbReference type="InterPro" id="IPR005814">
    <property type="entry name" value="Aminotrans_3"/>
</dbReference>
<dbReference type="InterPro" id="IPR049704">
    <property type="entry name" value="Aminotrans_3_PPA_site"/>
</dbReference>
<dbReference type="Proteomes" id="UP000187261">
    <property type="component" value="Unassembled WGS sequence"/>
</dbReference>
<keyword evidence="2 6" id="KW-0032">Aminotransferase</keyword>
<dbReference type="CDD" id="cd00610">
    <property type="entry name" value="OAT_like"/>
    <property type="match status" value="1"/>
</dbReference>
<evidence type="ECO:0000256" key="5">
    <source>
        <dbReference type="RuleBase" id="RU003560"/>
    </source>
</evidence>
<dbReference type="PROSITE" id="PS00600">
    <property type="entry name" value="AA_TRANSFER_CLASS_3"/>
    <property type="match status" value="1"/>
</dbReference>
<dbReference type="Pfam" id="PF00202">
    <property type="entry name" value="Aminotran_3"/>
    <property type="match status" value="1"/>
</dbReference>
<sequence length="390" mass="43538">MNLFNVYPLFNINPVKAQGSFLWDENGQQYLDFYGGHAVISIGHNHPHYVEKLKNQLEKISFYSNSVENKIQEELAEKLGELSGYEDYSLFLCNSGAEANENALKLASFHNGKKKLVYFSESFHGRTSAAVAVTDNPKIVAPVNESENFIKCEFNNSEELNKIFAENQNEISAVIVEGIQGVGGINLLEENFIQTIDKLCKENNAVLILDEVQSGYGRSGKFFAHQEFDIKPDLITVAKGMGNGFPMGGVLISPKFQASYGLLGTTFGGNHLACVAGLAVLEVIENENLIENSEKIGAYIEEKIKNFPHIKKIKRRGLMMGIELDQPCADIRKELLFEHFIFTGNANDKNVLRILPALNITEKESDLFINALEKTLKKLNHKSNKSLIQN</sequence>
<dbReference type="GO" id="GO:0008483">
    <property type="term" value="F:transaminase activity"/>
    <property type="evidence" value="ECO:0007669"/>
    <property type="project" value="UniProtKB-KW"/>
</dbReference>
<dbReference type="PANTHER" id="PTHR11986">
    <property type="entry name" value="AMINOTRANSFERASE CLASS III"/>
    <property type="match status" value="1"/>
</dbReference>
<comment type="cofactor">
    <cofactor evidence="1">
        <name>pyridoxal 5'-phosphate</name>
        <dbReference type="ChEBI" id="CHEBI:597326"/>
    </cofactor>
</comment>
<evidence type="ECO:0000256" key="4">
    <source>
        <dbReference type="ARBA" id="ARBA00022898"/>
    </source>
</evidence>
<keyword evidence="3 6" id="KW-0808">Transferase</keyword>
<dbReference type="InterPro" id="IPR015422">
    <property type="entry name" value="PyrdxlP-dep_Trfase_small"/>
</dbReference>
<name>A0A1U7PT08_9FLAO</name>
<dbReference type="STRING" id="1121284.SAMN05660493_00317"/>
<evidence type="ECO:0000256" key="3">
    <source>
        <dbReference type="ARBA" id="ARBA00022679"/>
    </source>
</evidence>
<accession>A0A1U7PT08</accession>
<gene>
    <name evidence="6" type="ORF">SAMN05660493_00317</name>
</gene>
<dbReference type="PANTHER" id="PTHR11986:SF79">
    <property type="entry name" value="ACETYLORNITHINE AMINOTRANSFERASE, MITOCHONDRIAL"/>
    <property type="match status" value="1"/>
</dbReference>
<dbReference type="SUPFAM" id="SSF53383">
    <property type="entry name" value="PLP-dependent transferases"/>
    <property type="match status" value="1"/>
</dbReference>
<dbReference type="PIRSF" id="PIRSF000521">
    <property type="entry name" value="Transaminase_4ab_Lys_Orn"/>
    <property type="match status" value="1"/>
</dbReference>
<organism evidence="6 7">
    <name type="scientific">Epilithonimonas bovis DSM 19482</name>
    <dbReference type="NCBI Taxonomy" id="1121284"/>
    <lineage>
        <taxon>Bacteria</taxon>
        <taxon>Pseudomonadati</taxon>
        <taxon>Bacteroidota</taxon>
        <taxon>Flavobacteriia</taxon>
        <taxon>Flavobacteriales</taxon>
        <taxon>Weeksellaceae</taxon>
        <taxon>Chryseobacterium group</taxon>
        <taxon>Epilithonimonas</taxon>
    </lineage>
</organism>
<dbReference type="InterPro" id="IPR015424">
    <property type="entry name" value="PyrdxlP-dep_Trfase"/>
</dbReference>
<comment type="similarity">
    <text evidence="5">Belongs to the class-III pyridoxal-phosphate-dependent aminotransferase family.</text>
</comment>
<evidence type="ECO:0000313" key="7">
    <source>
        <dbReference type="Proteomes" id="UP000187261"/>
    </source>
</evidence>
<keyword evidence="4 5" id="KW-0663">Pyridoxal phosphate</keyword>
<dbReference type="Gene3D" id="3.90.1150.10">
    <property type="entry name" value="Aspartate Aminotransferase, domain 1"/>
    <property type="match status" value="1"/>
</dbReference>
<dbReference type="InterPro" id="IPR050103">
    <property type="entry name" value="Class-III_PLP-dep_AT"/>
</dbReference>
<dbReference type="GO" id="GO:0042802">
    <property type="term" value="F:identical protein binding"/>
    <property type="evidence" value="ECO:0007669"/>
    <property type="project" value="TreeGrafter"/>
</dbReference>
<evidence type="ECO:0000256" key="1">
    <source>
        <dbReference type="ARBA" id="ARBA00001933"/>
    </source>
</evidence>
<keyword evidence="7" id="KW-1185">Reference proteome</keyword>
<evidence type="ECO:0000256" key="2">
    <source>
        <dbReference type="ARBA" id="ARBA00022576"/>
    </source>
</evidence>